<dbReference type="SUPFAM" id="SSF63882">
    <property type="entry name" value="MoeA N-terminal region -like"/>
    <property type="match status" value="1"/>
</dbReference>
<keyword evidence="7" id="KW-0479">Metal-binding</keyword>
<dbReference type="Gene3D" id="2.170.190.11">
    <property type="entry name" value="Molybdopterin biosynthesis moea protein, domain 3"/>
    <property type="match status" value="1"/>
</dbReference>
<dbReference type="Gene3D" id="2.40.340.10">
    <property type="entry name" value="MoeA, C-terminal, domain IV"/>
    <property type="match status" value="1"/>
</dbReference>
<dbReference type="GO" id="GO:0005829">
    <property type="term" value="C:cytosol"/>
    <property type="evidence" value="ECO:0007669"/>
    <property type="project" value="TreeGrafter"/>
</dbReference>
<accession>A0A3M0GD80</accession>
<organism evidence="9 10">
    <name type="scientific">Tessaracoccus antarcticus</name>
    <dbReference type="NCBI Taxonomy" id="2479848"/>
    <lineage>
        <taxon>Bacteria</taxon>
        <taxon>Bacillati</taxon>
        <taxon>Actinomycetota</taxon>
        <taxon>Actinomycetes</taxon>
        <taxon>Propionibacteriales</taxon>
        <taxon>Propionibacteriaceae</taxon>
        <taxon>Tessaracoccus</taxon>
    </lineage>
</organism>
<dbReference type="NCBIfam" id="NF045515">
    <property type="entry name" value="Glp_gephyrin"/>
    <property type="match status" value="1"/>
</dbReference>
<dbReference type="CDD" id="cd00887">
    <property type="entry name" value="MoeA"/>
    <property type="match status" value="1"/>
</dbReference>
<evidence type="ECO:0000256" key="1">
    <source>
        <dbReference type="ARBA" id="ARBA00002901"/>
    </source>
</evidence>
<dbReference type="GO" id="GO:0046872">
    <property type="term" value="F:metal ion binding"/>
    <property type="evidence" value="ECO:0007669"/>
    <property type="project" value="UniProtKB-UniRule"/>
</dbReference>
<dbReference type="UniPathway" id="UPA00344"/>
<dbReference type="AlphaFoldDB" id="A0A3M0GD80"/>
<protein>
    <recommendedName>
        <fullName evidence="7">Molybdopterin molybdenumtransferase</fullName>
        <ecNumber evidence="7">2.10.1.1</ecNumber>
    </recommendedName>
</protein>
<comment type="caution">
    <text evidence="9">The sequence shown here is derived from an EMBL/GenBank/DDBJ whole genome shotgun (WGS) entry which is preliminary data.</text>
</comment>
<evidence type="ECO:0000256" key="6">
    <source>
        <dbReference type="ARBA" id="ARBA00047317"/>
    </source>
</evidence>
<comment type="catalytic activity">
    <reaction evidence="6">
        <text>adenylyl-molybdopterin + molybdate = Mo-molybdopterin + AMP + H(+)</text>
        <dbReference type="Rhea" id="RHEA:35047"/>
        <dbReference type="ChEBI" id="CHEBI:15378"/>
        <dbReference type="ChEBI" id="CHEBI:36264"/>
        <dbReference type="ChEBI" id="CHEBI:62727"/>
        <dbReference type="ChEBI" id="CHEBI:71302"/>
        <dbReference type="ChEBI" id="CHEBI:456215"/>
        <dbReference type="EC" id="2.10.1.1"/>
    </reaction>
</comment>
<dbReference type="SUPFAM" id="SSF63867">
    <property type="entry name" value="MoeA C-terminal domain-like"/>
    <property type="match status" value="1"/>
</dbReference>
<sequence length="405" mass="42147">MLSVEEYLAEVLDLVTPLGEVDVVPVAQAVGRTLALPIVATADVPVMANSAMDGFAVRAADLSMGAILQVVADVPAGSPLDPALVAGQCCRIMTGACVPSDADTIVPVELVDQSADRQRITVREVPARGAHVRGAGEDFTRGVEVLPAGIALGARELGLVSGAGVAEVTVVRRPRVAVVATGDELRPPGARLERGQIYESNGLFLATALAAAGADVVAALTLPDDDDEFAAGLESAASAADLVVLSGGVSVGDHDVVRIVLQARATSAFRHVLMQPGKPQGWALWKTAAGRMVPLVALPGNPLSTMVSFELFVTAVLDRLLGRASQGWQVAVAGIDWVPPVRRRQFVPVVVEVDAQGCQRVTPVHRRGSASHMVSAAAQADGLAMVEADVERVHAGDTVSFRRYR</sequence>
<evidence type="ECO:0000256" key="2">
    <source>
        <dbReference type="ARBA" id="ARBA00005046"/>
    </source>
</evidence>
<dbReference type="Pfam" id="PF03454">
    <property type="entry name" value="MoeA_C"/>
    <property type="match status" value="1"/>
</dbReference>
<evidence type="ECO:0000256" key="5">
    <source>
        <dbReference type="ARBA" id="ARBA00023150"/>
    </source>
</evidence>
<dbReference type="SUPFAM" id="SSF53218">
    <property type="entry name" value="Molybdenum cofactor biosynthesis proteins"/>
    <property type="match status" value="1"/>
</dbReference>
<dbReference type="PANTHER" id="PTHR10192:SF5">
    <property type="entry name" value="GEPHYRIN"/>
    <property type="match status" value="1"/>
</dbReference>
<keyword evidence="7 9" id="KW-0808">Transferase</keyword>
<evidence type="ECO:0000313" key="9">
    <source>
        <dbReference type="EMBL" id="RMB62497.1"/>
    </source>
</evidence>
<keyword evidence="4 7" id="KW-0500">Molybdenum</keyword>
<evidence type="ECO:0000256" key="7">
    <source>
        <dbReference type="RuleBase" id="RU365090"/>
    </source>
</evidence>
<dbReference type="InterPro" id="IPR036688">
    <property type="entry name" value="MoeA_C_domain_IV_sf"/>
</dbReference>
<dbReference type="Gene3D" id="3.40.980.10">
    <property type="entry name" value="MoaB/Mog-like domain"/>
    <property type="match status" value="1"/>
</dbReference>
<feature type="domain" description="MoaB/Mog" evidence="8">
    <location>
        <begin position="177"/>
        <end position="319"/>
    </location>
</feature>
<dbReference type="Proteomes" id="UP000275256">
    <property type="component" value="Unassembled WGS sequence"/>
</dbReference>
<comment type="function">
    <text evidence="1 7">Catalyzes the insertion of molybdate into adenylated molybdopterin with the concomitant release of AMP.</text>
</comment>
<comment type="cofactor">
    <cofactor evidence="7">
        <name>Mg(2+)</name>
        <dbReference type="ChEBI" id="CHEBI:18420"/>
    </cofactor>
</comment>
<dbReference type="InterPro" id="IPR038987">
    <property type="entry name" value="MoeA-like"/>
</dbReference>
<dbReference type="PANTHER" id="PTHR10192">
    <property type="entry name" value="MOLYBDOPTERIN BIOSYNTHESIS PROTEIN"/>
    <property type="match status" value="1"/>
</dbReference>
<dbReference type="InterPro" id="IPR036135">
    <property type="entry name" value="MoeA_linker/N_sf"/>
</dbReference>
<dbReference type="Gene3D" id="3.90.105.10">
    <property type="entry name" value="Molybdopterin biosynthesis moea protein, domain 2"/>
    <property type="match status" value="1"/>
</dbReference>
<dbReference type="GO" id="GO:0061599">
    <property type="term" value="F:molybdopterin molybdotransferase activity"/>
    <property type="evidence" value="ECO:0007669"/>
    <property type="project" value="UniProtKB-UniRule"/>
</dbReference>
<dbReference type="OrthoDB" id="9804758at2"/>
<keyword evidence="10" id="KW-1185">Reference proteome</keyword>
<dbReference type="Pfam" id="PF03453">
    <property type="entry name" value="MoeA_N"/>
    <property type="match status" value="1"/>
</dbReference>
<evidence type="ECO:0000259" key="8">
    <source>
        <dbReference type="SMART" id="SM00852"/>
    </source>
</evidence>
<keyword evidence="7" id="KW-0460">Magnesium</keyword>
<evidence type="ECO:0000256" key="4">
    <source>
        <dbReference type="ARBA" id="ARBA00022505"/>
    </source>
</evidence>
<dbReference type="InterPro" id="IPR005110">
    <property type="entry name" value="MoeA_linker/N"/>
</dbReference>
<dbReference type="Pfam" id="PF00994">
    <property type="entry name" value="MoCF_biosynth"/>
    <property type="match status" value="1"/>
</dbReference>
<keyword evidence="5 7" id="KW-0501">Molybdenum cofactor biosynthesis</keyword>
<gene>
    <name evidence="9" type="ORF">EAX62_05920</name>
</gene>
<dbReference type="InterPro" id="IPR005111">
    <property type="entry name" value="MoeA_C_domain_IV"/>
</dbReference>
<dbReference type="InterPro" id="IPR001453">
    <property type="entry name" value="MoaB/Mog_dom"/>
</dbReference>
<evidence type="ECO:0000256" key="3">
    <source>
        <dbReference type="ARBA" id="ARBA00010763"/>
    </source>
</evidence>
<dbReference type="EMBL" id="REFW01000001">
    <property type="protein sequence ID" value="RMB62497.1"/>
    <property type="molecule type" value="Genomic_DNA"/>
</dbReference>
<evidence type="ECO:0000313" key="10">
    <source>
        <dbReference type="Proteomes" id="UP000275256"/>
    </source>
</evidence>
<dbReference type="EC" id="2.10.1.1" evidence="7"/>
<reference evidence="9 10" key="1">
    <citation type="submission" date="2018-10" db="EMBL/GenBank/DDBJ databases">
        <title>Tessaracoccus antarcticuss sp. nov., isolated from sediment.</title>
        <authorList>
            <person name="Zhou L.Y."/>
            <person name="Du Z.J."/>
        </authorList>
    </citation>
    <scope>NUCLEOTIDE SEQUENCE [LARGE SCALE GENOMIC DNA]</scope>
    <source>
        <strain evidence="9 10">JDX10</strain>
    </source>
</reference>
<dbReference type="GO" id="GO:0006777">
    <property type="term" value="P:Mo-molybdopterin cofactor biosynthetic process"/>
    <property type="evidence" value="ECO:0007669"/>
    <property type="project" value="UniProtKB-UniRule"/>
</dbReference>
<dbReference type="SMART" id="SM00852">
    <property type="entry name" value="MoCF_biosynth"/>
    <property type="match status" value="1"/>
</dbReference>
<comment type="pathway">
    <text evidence="2 7">Cofactor biosynthesis; molybdopterin biosynthesis.</text>
</comment>
<name>A0A3M0GD80_9ACTN</name>
<proteinExistence type="inferred from homology"/>
<comment type="similarity">
    <text evidence="3 7">Belongs to the MoeA family.</text>
</comment>
<dbReference type="InterPro" id="IPR036425">
    <property type="entry name" value="MoaB/Mog-like_dom_sf"/>
</dbReference>